<dbReference type="EMBL" id="FNIX01000001">
    <property type="protein sequence ID" value="SDN70137.1"/>
    <property type="molecule type" value="Genomic_DNA"/>
</dbReference>
<protein>
    <submittedName>
        <fullName evidence="1">Uncharacterized protein</fullName>
    </submittedName>
</protein>
<reference evidence="2" key="1">
    <citation type="submission" date="2016-10" db="EMBL/GenBank/DDBJ databases">
        <authorList>
            <person name="Varghese N."/>
            <person name="Submissions S."/>
        </authorList>
    </citation>
    <scope>NUCLEOTIDE SEQUENCE [LARGE SCALE GENOMIC DNA]</scope>
    <source>
        <strain evidence="2">CGMCC 4.6609</strain>
    </source>
</reference>
<evidence type="ECO:0000313" key="1">
    <source>
        <dbReference type="EMBL" id="SDN70137.1"/>
    </source>
</evidence>
<proteinExistence type="predicted"/>
<dbReference type="STRING" id="641025.SAMN05421507_1014"/>
<keyword evidence="2" id="KW-1185">Reference proteome</keyword>
<dbReference type="Proteomes" id="UP000199691">
    <property type="component" value="Unassembled WGS sequence"/>
</dbReference>
<accession>A0A1H0DIN7</accession>
<dbReference type="RefSeq" id="WP_090094526.1">
    <property type="nucleotide sequence ID" value="NZ_FNIX01000001.1"/>
</dbReference>
<gene>
    <name evidence="1" type="ORF">SAMN05421507_1014</name>
</gene>
<dbReference type="OrthoDB" id="3699359at2"/>
<sequence length="121" mass="12945">MALRNIPVVLESYRLMITEAPVMKMRKDEKSGEMVPATDYQGVQQFVVALFAKPRPNADGYQGKGEEIRVTLSADPGDGFEEGMYVSLISPTVSFWSNDAGSGLSFKAAGLAPQGQVSAAA</sequence>
<dbReference type="AlphaFoldDB" id="A0A1H0DIN7"/>
<organism evidence="1 2">
    <name type="scientific">Lentzea jiangxiensis</name>
    <dbReference type="NCBI Taxonomy" id="641025"/>
    <lineage>
        <taxon>Bacteria</taxon>
        <taxon>Bacillati</taxon>
        <taxon>Actinomycetota</taxon>
        <taxon>Actinomycetes</taxon>
        <taxon>Pseudonocardiales</taxon>
        <taxon>Pseudonocardiaceae</taxon>
        <taxon>Lentzea</taxon>
    </lineage>
</organism>
<name>A0A1H0DIN7_9PSEU</name>
<evidence type="ECO:0000313" key="2">
    <source>
        <dbReference type="Proteomes" id="UP000199691"/>
    </source>
</evidence>